<evidence type="ECO:0000256" key="4">
    <source>
        <dbReference type="PIRSR" id="PIRSR001365-1"/>
    </source>
</evidence>
<dbReference type="AlphaFoldDB" id="A0A9D1JEY9"/>
<evidence type="ECO:0000256" key="2">
    <source>
        <dbReference type="ARBA" id="ARBA00023239"/>
    </source>
</evidence>
<accession>A0A9D1JEY9</accession>
<gene>
    <name evidence="6" type="ORF">IAB98_02030</name>
</gene>
<feature type="active site" description="Schiff-base intermediate with substrate" evidence="4">
    <location>
        <position position="166"/>
    </location>
</feature>
<comment type="similarity">
    <text evidence="1 3">Belongs to the DapA family.</text>
</comment>
<dbReference type="Gene3D" id="3.20.20.70">
    <property type="entry name" value="Aldolase class I"/>
    <property type="match status" value="1"/>
</dbReference>
<dbReference type="InterPro" id="IPR002220">
    <property type="entry name" value="DapA-like"/>
</dbReference>
<dbReference type="GO" id="GO:0008840">
    <property type="term" value="F:4-hydroxy-tetrahydrodipicolinate synthase activity"/>
    <property type="evidence" value="ECO:0007669"/>
    <property type="project" value="TreeGrafter"/>
</dbReference>
<feature type="binding site" evidence="5">
    <location>
        <position position="208"/>
    </location>
    <ligand>
        <name>pyruvate</name>
        <dbReference type="ChEBI" id="CHEBI:15361"/>
    </ligand>
</feature>
<dbReference type="PANTHER" id="PTHR12128:SF66">
    <property type="entry name" value="4-HYDROXY-2-OXOGLUTARATE ALDOLASE, MITOCHONDRIAL"/>
    <property type="match status" value="1"/>
</dbReference>
<dbReference type="PRINTS" id="PR00146">
    <property type="entry name" value="DHPICSNTHASE"/>
</dbReference>
<dbReference type="EMBL" id="DVHU01000018">
    <property type="protein sequence ID" value="HIR92185.1"/>
    <property type="molecule type" value="Genomic_DNA"/>
</dbReference>
<keyword evidence="2 3" id="KW-0456">Lyase</keyword>
<evidence type="ECO:0000256" key="5">
    <source>
        <dbReference type="PIRSR" id="PIRSR001365-2"/>
    </source>
</evidence>
<sequence length="299" mass="33263">MKKLYGVTVPLVTPFTEADKVDTKSLEALTEYLVERGVQCLYPAGTTGEMMYLGVEERKAVAETVTQKNAGRAVVYVHAGAWNLSDTLTLARHAVEIGADGIGVVTPTFFKLTDRELLEYYRAVSESVPEDFPIYLYGIPQCAVNDITVELARELAASCPNVIGIKYSFNDMSRIQQFMTLKEESFSVLCGPDDLFAATCFAGGDGTVSGNANVIPEQYEALWQAIREKDVDRAVKLQRRVNTLNQVLSCTQNIARYKVMLQHRGILATAAMRAPLARLAREEAETMIRRMEQLRYLEA</sequence>
<name>A0A9D1JEY9_9FIRM</name>
<dbReference type="SMART" id="SM01130">
    <property type="entry name" value="DHDPS"/>
    <property type="match status" value="1"/>
</dbReference>
<proteinExistence type="inferred from homology"/>
<comment type="caution">
    <text evidence="6">The sequence shown here is derived from an EMBL/GenBank/DDBJ whole genome shotgun (WGS) entry which is preliminary data.</text>
</comment>
<evidence type="ECO:0000313" key="6">
    <source>
        <dbReference type="EMBL" id="HIR92185.1"/>
    </source>
</evidence>
<dbReference type="PIRSF" id="PIRSF001365">
    <property type="entry name" value="DHDPS"/>
    <property type="match status" value="1"/>
</dbReference>
<feature type="binding site" evidence="5">
    <location>
        <position position="47"/>
    </location>
    <ligand>
        <name>pyruvate</name>
        <dbReference type="ChEBI" id="CHEBI:15361"/>
    </ligand>
</feature>
<dbReference type="SUPFAM" id="SSF51569">
    <property type="entry name" value="Aldolase"/>
    <property type="match status" value="1"/>
</dbReference>
<evidence type="ECO:0000256" key="3">
    <source>
        <dbReference type="PIRNR" id="PIRNR001365"/>
    </source>
</evidence>
<evidence type="ECO:0000313" key="7">
    <source>
        <dbReference type="Proteomes" id="UP000886841"/>
    </source>
</evidence>
<organism evidence="6 7">
    <name type="scientific">Candidatus Egerieimonas intestinavium</name>
    <dbReference type="NCBI Taxonomy" id="2840777"/>
    <lineage>
        <taxon>Bacteria</taxon>
        <taxon>Bacillati</taxon>
        <taxon>Bacillota</taxon>
        <taxon>Clostridia</taxon>
        <taxon>Lachnospirales</taxon>
        <taxon>Lachnospiraceae</taxon>
        <taxon>Lachnospiraceae incertae sedis</taxon>
        <taxon>Candidatus Egerieimonas</taxon>
    </lineage>
</organism>
<reference evidence="6" key="2">
    <citation type="journal article" date="2021" name="PeerJ">
        <title>Extensive microbial diversity within the chicken gut microbiome revealed by metagenomics and culture.</title>
        <authorList>
            <person name="Gilroy R."/>
            <person name="Ravi A."/>
            <person name="Getino M."/>
            <person name="Pursley I."/>
            <person name="Horton D.L."/>
            <person name="Alikhan N.F."/>
            <person name="Baker D."/>
            <person name="Gharbi K."/>
            <person name="Hall N."/>
            <person name="Watson M."/>
            <person name="Adriaenssens E.M."/>
            <person name="Foster-Nyarko E."/>
            <person name="Jarju S."/>
            <person name="Secka A."/>
            <person name="Antonio M."/>
            <person name="Oren A."/>
            <person name="Chaudhuri R.R."/>
            <person name="La Ragione R."/>
            <person name="Hildebrand F."/>
            <person name="Pallen M.J."/>
        </authorList>
    </citation>
    <scope>NUCLEOTIDE SEQUENCE</scope>
    <source>
        <strain evidence="6">ChiSxjej1B13-7041</strain>
    </source>
</reference>
<protein>
    <submittedName>
        <fullName evidence="6">Dihydrodipicolinate synthase family protein</fullName>
    </submittedName>
</protein>
<dbReference type="CDD" id="cd00408">
    <property type="entry name" value="DHDPS-like"/>
    <property type="match status" value="1"/>
</dbReference>
<reference evidence="6" key="1">
    <citation type="submission" date="2020-10" db="EMBL/GenBank/DDBJ databases">
        <authorList>
            <person name="Gilroy R."/>
        </authorList>
    </citation>
    <scope>NUCLEOTIDE SEQUENCE</scope>
    <source>
        <strain evidence="6">ChiSxjej1B13-7041</strain>
    </source>
</reference>
<dbReference type="InterPro" id="IPR013785">
    <property type="entry name" value="Aldolase_TIM"/>
</dbReference>
<evidence type="ECO:0000256" key="1">
    <source>
        <dbReference type="ARBA" id="ARBA00007592"/>
    </source>
</evidence>
<dbReference type="PANTHER" id="PTHR12128">
    <property type="entry name" value="DIHYDRODIPICOLINATE SYNTHASE"/>
    <property type="match status" value="1"/>
</dbReference>
<feature type="active site" description="Proton donor/acceptor" evidence="4">
    <location>
        <position position="137"/>
    </location>
</feature>
<dbReference type="Pfam" id="PF00701">
    <property type="entry name" value="DHDPS"/>
    <property type="match status" value="1"/>
</dbReference>
<dbReference type="Proteomes" id="UP000886841">
    <property type="component" value="Unassembled WGS sequence"/>
</dbReference>